<organism evidence="3 4">
    <name type="scientific">Paenibacillus albiflavus</name>
    <dbReference type="NCBI Taxonomy" id="2545760"/>
    <lineage>
        <taxon>Bacteria</taxon>
        <taxon>Bacillati</taxon>
        <taxon>Bacillota</taxon>
        <taxon>Bacilli</taxon>
        <taxon>Bacillales</taxon>
        <taxon>Paenibacillaceae</taxon>
        <taxon>Paenibacillus</taxon>
    </lineage>
</organism>
<feature type="domain" description="AB hydrolase-1" evidence="2">
    <location>
        <begin position="21"/>
        <end position="246"/>
    </location>
</feature>
<reference evidence="3 4" key="1">
    <citation type="submission" date="2019-03" db="EMBL/GenBank/DDBJ databases">
        <authorList>
            <person name="Kim M.K.M."/>
        </authorList>
    </citation>
    <scope>NUCLEOTIDE SEQUENCE [LARGE SCALE GENOMIC DNA]</scope>
    <source>
        <strain evidence="3 4">18JY21-1</strain>
    </source>
</reference>
<protein>
    <submittedName>
        <fullName evidence="3">Alpha/beta fold hydrolase</fullName>
    </submittedName>
</protein>
<dbReference type="InterPro" id="IPR029058">
    <property type="entry name" value="AB_hydrolase_fold"/>
</dbReference>
<dbReference type="Gene3D" id="3.40.50.1820">
    <property type="entry name" value="alpha/beta hydrolase"/>
    <property type="match status" value="1"/>
</dbReference>
<keyword evidence="1 3" id="KW-0378">Hydrolase</keyword>
<dbReference type="GO" id="GO:0016787">
    <property type="term" value="F:hydrolase activity"/>
    <property type="evidence" value="ECO:0007669"/>
    <property type="project" value="UniProtKB-KW"/>
</dbReference>
<dbReference type="RefSeq" id="WP_132420534.1">
    <property type="nucleotide sequence ID" value="NZ_SKFG01000050.1"/>
</dbReference>
<dbReference type="InterPro" id="IPR000073">
    <property type="entry name" value="AB_hydrolase_1"/>
</dbReference>
<dbReference type="EMBL" id="SKFG01000050">
    <property type="protein sequence ID" value="TCZ69568.1"/>
    <property type="molecule type" value="Genomic_DNA"/>
</dbReference>
<dbReference type="SUPFAM" id="SSF53474">
    <property type="entry name" value="alpha/beta-Hydrolases"/>
    <property type="match status" value="1"/>
</dbReference>
<dbReference type="PRINTS" id="PR00111">
    <property type="entry name" value="ABHYDROLASE"/>
</dbReference>
<dbReference type="PANTHER" id="PTHR43798">
    <property type="entry name" value="MONOACYLGLYCEROL LIPASE"/>
    <property type="match status" value="1"/>
</dbReference>
<evidence type="ECO:0000313" key="3">
    <source>
        <dbReference type="EMBL" id="TCZ69568.1"/>
    </source>
</evidence>
<name>A0A4R4E2D1_9BACL</name>
<accession>A0A4R4E2D1</accession>
<dbReference type="InterPro" id="IPR050266">
    <property type="entry name" value="AB_hydrolase_sf"/>
</dbReference>
<dbReference type="PANTHER" id="PTHR43798:SF31">
    <property type="entry name" value="AB HYDROLASE SUPERFAMILY PROTEIN YCLE"/>
    <property type="match status" value="1"/>
</dbReference>
<evidence type="ECO:0000256" key="1">
    <source>
        <dbReference type="ARBA" id="ARBA00022801"/>
    </source>
</evidence>
<gene>
    <name evidence="3" type="ORF">E0485_23775</name>
</gene>
<evidence type="ECO:0000259" key="2">
    <source>
        <dbReference type="Pfam" id="PF00561"/>
    </source>
</evidence>
<dbReference type="Pfam" id="PF00561">
    <property type="entry name" value="Abhydrolase_1"/>
    <property type="match status" value="1"/>
</dbReference>
<keyword evidence="4" id="KW-1185">Reference proteome</keyword>
<proteinExistence type="predicted"/>
<comment type="caution">
    <text evidence="3">The sequence shown here is derived from an EMBL/GenBank/DDBJ whole genome shotgun (WGS) entry which is preliminary data.</text>
</comment>
<dbReference type="GO" id="GO:0016020">
    <property type="term" value="C:membrane"/>
    <property type="evidence" value="ECO:0007669"/>
    <property type="project" value="TreeGrafter"/>
</dbReference>
<dbReference type="AlphaFoldDB" id="A0A4R4E2D1"/>
<dbReference type="OrthoDB" id="6191536at2"/>
<dbReference type="Proteomes" id="UP000295418">
    <property type="component" value="Unassembled WGS sequence"/>
</dbReference>
<evidence type="ECO:0000313" key="4">
    <source>
        <dbReference type="Proteomes" id="UP000295418"/>
    </source>
</evidence>
<sequence>MPTFNSNGAQLYYYEEGEGSPLVLLHGLHGSSKMMKHEINRLKEHFRIIALDSRGHGKSARPPHYTMEEHVQDVINLLDHLGDETVDLMGISMGSYIAQGVAIAAPDRIKKLILVVPKSHGKTSSMQELFARHAEELEGLSFEEKFNRAFKYIFHNYTTVQKAFSDFNDQQAMLTLPQEQEASNKALEGFDFRDNLNKITALTLVISGKYDGLNPPDRGKETASLISDATFIEFMHSGHAPSIEEPERYIKEVMKFLGMKGHRPVETWE</sequence>